<name>A0A7X5YH48_9BACT</name>
<protein>
    <submittedName>
        <fullName evidence="1">Putative HTH transcriptional regulator</fullName>
    </submittedName>
</protein>
<organism evidence="1 3">
    <name type="scientific">Butyricimonas paravirosa</name>
    <dbReference type="NCBI Taxonomy" id="1472417"/>
    <lineage>
        <taxon>Bacteria</taxon>
        <taxon>Pseudomonadati</taxon>
        <taxon>Bacteroidota</taxon>
        <taxon>Bacteroidia</taxon>
        <taxon>Bacteroidales</taxon>
        <taxon>Odoribacteraceae</taxon>
        <taxon>Butyricimonas</taxon>
    </lineage>
</organism>
<dbReference type="AlphaFoldDB" id="A0A7X5YH48"/>
<reference evidence="2 4" key="1">
    <citation type="submission" date="2019-09" db="EMBL/GenBank/DDBJ databases">
        <title>Butyricimonas paravirosa DSM 105722 (=214-4 = JCM 18677 = CCUG 65563).</title>
        <authorList>
            <person name="Le Roy T."/>
            <person name="Cani P.D."/>
        </authorList>
    </citation>
    <scope>NUCLEOTIDE SEQUENCE [LARGE SCALE GENOMIC DNA]</scope>
    <source>
        <strain evidence="2 4">DSM 105722</strain>
    </source>
</reference>
<dbReference type="GeneID" id="86891385"/>
<proteinExistence type="predicted"/>
<dbReference type="Proteomes" id="UP001302374">
    <property type="component" value="Chromosome"/>
</dbReference>
<dbReference type="Proteomes" id="UP000576368">
    <property type="component" value="Unassembled WGS sequence"/>
</dbReference>
<dbReference type="EMBL" id="CP043839">
    <property type="protein sequence ID" value="WOF12356.1"/>
    <property type="molecule type" value="Genomic_DNA"/>
</dbReference>
<sequence>MYKYCPLYFKDALPVIEEGDVFKLAIQYNKTNECINGGVDERVNEGTKGKDTLLEIITGTGGLTTKKLAVRLGKSKRSIERYIRSTPRSLST</sequence>
<gene>
    <name evidence="2" type="ORF">F1644_08805</name>
    <name evidence="1" type="ORF">GGR15_004459</name>
</gene>
<evidence type="ECO:0000313" key="4">
    <source>
        <dbReference type="Proteomes" id="UP001302374"/>
    </source>
</evidence>
<evidence type="ECO:0000313" key="2">
    <source>
        <dbReference type="EMBL" id="WOF12356.1"/>
    </source>
</evidence>
<accession>A0A7X5YH48</accession>
<dbReference type="RefSeq" id="WP_118305182.1">
    <property type="nucleotide sequence ID" value="NZ_BMPA01000023.1"/>
</dbReference>
<dbReference type="EMBL" id="JAATLI010000023">
    <property type="protein sequence ID" value="NJC20796.1"/>
    <property type="molecule type" value="Genomic_DNA"/>
</dbReference>
<evidence type="ECO:0000313" key="3">
    <source>
        <dbReference type="Proteomes" id="UP000576368"/>
    </source>
</evidence>
<reference evidence="1 3" key="2">
    <citation type="submission" date="2020-03" db="EMBL/GenBank/DDBJ databases">
        <title>Genomic Encyclopedia of Type Strains, Phase IV (KMG-IV): sequencing the most valuable type-strain genomes for metagenomic binning, comparative biology and taxonomic classification.</title>
        <authorList>
            <person name="Goeker M."/>
        </authorList>
    </citation>
    <scope>NUCLEOTIDE SEQUENCE [LARGE SCALE GENOMIC DNA]</scope>
    <source>
        <strain evidence="1 3">DSM 105722</strain>
    </source>
</reference>
<keyword evidence="4" id="KW-1185">Reference proteome</keyword>
<evidence type="ECO:0000313" key="1">
    <source>
        <dbReference type="EMBL" id="NJC20796.1"/>
    </source>
</evidence>